<accession>A0A8X7VLJ5</accession>
<organism evidence="1 2">
    <name type="scientific">Brassica carinata</name>
    <name type="common">Ethiopian mustard</name>
    <name type="synonym">Abyssinian cabbage</name>
    <dbReference type="NCBI Taxonomy" id="52824"/>
    <lineage>
        <taxon>Eukaryota</taxon>
        <taxon>Viridiplantae</taxon>
        <taxon>Streptophyta</taxon>
        <taxon>Embryophyta</taxon>
        <taxon>Tracheophyta</taxon>
        <taxon>Spermatophyta</taxon>
        <taxon>Magnoliopsida</taxon>
        <taxon>eudicotyledons</taxon>
        <taxon>Gunneridae</taxon>
        <taxon>Pentapetalae</taxon>
        <taxon>rosids</taxon>
        <taxon>malvids</taxon>
        <taxon>Brassicales</taxon>
        <taxon>Brassicaceae</taxon>
        <taxon>Brassiceae</taxon>
        <taxon>Brassica</taxon>
    </lineage>
</organism>
<comment type="caution">
    <text evidence="1">The sequence shown here is derived from an EMBL/GenBank/DDBJ whole genome shotgun (WGS) entry which is preliminary data.</text>
</comment>
<dbReference type="OrthoDB" id="16464at2759"/>
<dbReference type="AlphaFoldDB" id="A0A8X7VLJ5"/>
<protein>
    <submittedName>
        <fullName evidence="1">Uncharacterized protein</fullName>
    </submittedName>
</protein>
<gene>
    <name evidence="1" type="ORF">Bca52824_017075</name>
</gene>
<reference evidence="1 2" key="1">
    <citation type="submission" date="2020-02" db="EMBL/GenBank/DDBJ databases">
        <authorList>
            <person name="Ma Q."/>
            <person name="Huang Y."/>
            <person name="Song X."/>
            <person name="Pei D."/>
        </authorList>
    </citation>
    <scope>NUCLEOTIDE SEQUENCE [LARGE SCALE GENOMIC DNA]</scope>
    <source>
        <strain evidence="1">Sxm20200214</strain>
        <tissue evidence="1">Leaf</tissue>
    </source>
</reference>
<proteinExistence type="predicted"/>
<dbReference type="EMBL" id="JAAMPC010000004">
    <property type="protein sequence ID" value="KAG2313953.1"/>
    <property type="molecule type" value="Genomic_DNA"/>
</dbReference>
<dbReference type="Proteomes" id="UP000886595">
    <property type="component" value="Unassembled WGS sequence"/>
</dbReference>
<sequence>MSVGIPVMALGFFLYLCKTWIGGLLGKLCEKQEIVRTFRGQSVNLTNLRLFVSIVAGSKEEDKPSFTGSVYSKTKAMDEELLREFDNVCTLRVRMPISSDLNNPGKLHHKVVNIRNSMTILDELFPISIEMAKRNLREIWKLHQPRCGESQRDTGDVQESHRARF</sequence>
<name>A0A8X7VLJ5_BRACI</name>
<dbReference type="Gene3D" id="3.40.50.720">
    <property type="entry name" value="NAD(P)-binding Rossmann-like Domain"/>
    <property type="match status" value="1"/>
</dbReference>
<keyword evidence="2" id="KW-1185">Reference proteome</keyword>
<evidence type="ECO:0000313" key="1">
    <source>
        <dbReference type="EMBL" id="KAG2313953.1"/>
    </source>
</evidence>
<evidence type="ECO:0000313" key="2">
    <source>
        <dbReference type="Proteomes" id="UP000886595"/>
    </source>
</evidence>